<dbReference type="GO" id="GO:0023052">
    <property type="term" value="P:signaling"/>
    <property type="evidence" value="ECO:0007669"/>
    <property type="project" value="UniProtKB-ARBA"/>
</dbReference>
<evidence type="ECO:0000256" key="1">
    <source>
        <dbReference type="ARBA" id="ARBA00004251"/>
    </source>
</evidence>
<evidence type="ECO:0000313" key="15">
    <source>
        <dbReference type="EnsemblMetazoa" id="G22454.1:cds"/>
    </source>
</evidence>
<feature type="chain" id="PRO_5036442945" description="EGF-like domain-containing protein" evidence="13">
    <location>
        <begin position="21"/>
        <end position="175"/>
    </location>
</feature>
<evidence type="ECO:0000313" key="16">
    <source>
        <dbReference type="Proteomes" id="UP000005408"/>
    </source>
</evidence>
<evidence type="ECO:0000256" key="13">
    <source>
        <dbReference type="SAM" id="SignalP"/>
    </source>
</evidence>
<dbReference type="PROSITE" id="PS00022">
    <property type="entry name" value="EGF_1"/>
    <property type="match status" value="2"/>
</dbReference>
<evidence type="ECO:0000256" key="10">
    <source>
        <dbReference type="ARBA" id="ARBA00023157"/>
    </source>
</evidence>
<protein>
    <recommendedName>
        <fullName evidence="14">EGF-like domain-containing protein</fullName>
    </recommendedName>
</protein>
<name>A0A8W8K8P7_MAGGI</name>
<feature type="signal peptide" evidence="13">
    <location>
        <begin position="1"/>
        <end position="20"/>
    </location>
</feature>
<dbReference type="Proteomes" id="UP000005408">
    <property type="component" value="Unassembled WGS sequence"/>
</dbReference>
<evidence type="ECO:0000256" key="2">
    <source>
        <dbReference type="ARBA" id="ARBA00022475"/>
    </source>
</evidence>
<evidence type="ECO:0000256" key="3">
    <source>
        <dbReference type="ARBA" id="ARBA00022536"/>
    </source>
</evidence>
<evidence type="ECO:0000256" key="11">
    <source>
        <dbReference type="ARBA" id="ARBA00023180"/>
    </source>
</evidence>
<dbReference type="GO" id="GO:0005886">
    <property type="term" value="C:plasma membrane"/>
    <property type="evidence" value="ECO:0007669"/>
    <property type="project" value="UniProtKB-SubCell"/>
</dbReference>
<evidence type="ECO:0000256" key="12">
    <source>
        <dbReference type="PROSITE-ProRule" id="PRU00076"/>
    </source>
</evidence>
<feature type="domain" description="EGF-like" evidence="14">
    <location>
        <begin position="135"/>
        <end position="171"/>
    </location>
</feature>
<keyword evidence="2" id="KW-1003">Cell membrane</keyword>
<dbReference type="Gene3D" id="2.10.25.10">
    <property type="entry name" value="Laminin"/>
    <property type="match status" value="2"/>
</dbReference>
<dbReference type="InterPro" id="IPR001881">
    <property type="entry name" value="EGF-like_Ca-bd_dom"/>
</dbReference>
<keyword evidence="16" id="KW-1185">Reference proteome</keyword>
<evidence type="ECO:0000256" key="8">
    <source>
        <dbReference type="ARBA" id="ARBA00022989"/>
    </source>
</evidence>
<dbReference type="InterPro" id="IPR000742">
    <property type="entry name" value="EGF"/>
</dbReference>
<comment type="subcellular location">
    <subcellularLocation>
        <location evidence="1">Cell membrane</location>
        <topology evidence="1">Single-pass type I membrane protein</topology>
    </subcellularLocation>
</comment>
<evidence type="ECO:0000256" key="7">
    <source>
        <dbReference type="ARBA" id="ARBA00022837"/>
    </source>
</evidence>
<dbReference type="SMART" id="SM00181">
    <property type="entry name" value="EGF"/>
    <property type="match status" value="2"/>
</dbReference>
<keyword evidence="6" id="KW-0677">Repeat</keyword>
<keyword evidence="8" id="KW-1133">Transmembrane helix</keyword>
<proteinExistence type="predicted"/>
<dbReference type="GO" id="GO:0005509">
    <property type="term" value="F:calcium ion binding"/>
    <property type="evidence" value="ECO:0007669"/>
    <property type="project" value="InterPro"/>
</dbReference>
<dbReference type="SUPFAM" id="SSF57196">
    <property type="entry name" value="EGF/Laminin"/>
    <property type="match status" value="2"/>
</dbReference>
<evidence type="ECO:0000256" key="5">
    <source>
        <dbReference type="ARBA" id="ARBA00022729"/>
    </source>
</evidence>
<dbReference type="PANTHER" id="PTHR24049">
    <property type="entry name" value="CRUMBS FAMILY MEMBER"/>
    <property type="match status" value="1"/>
</dbReference>
<keyword evidence="4" id="KW-0812">Transmembrane</keyword>
<dbReference type="Pfam" id="PF00008">
    <property type="entry name" value="EGF"/>
    <property type="match status" value="2"/>
</dbReference>
<dbReference type="CDD" id="cd00054">
    <property type="entry name" value="EGF_CA"/>
    <property type="match status" value="1"/>
</dbReference>
<keyword evidence="7" id="KW-0106">Calcium</keyword>
<dbReference type="InterPro" id="IPR051022">
    <property type="entry name" value="Notch_Cell-Fate_Det"/>
</dbReference>
<dbReference type="FunFam" id="2.10.25.10:FF:000391">
    <property type="entry name" value="Weary, isoform C"/>
    <property type="match status" value="1"/>
</dbReference>
<sequence>MTMSLLPYLILLVLVHESFENGVVFTECDYTQCGGREPIYTPFKSYNVSFRMECLIRCLDNSFCNFVGHHDKQCTLYPSLDPLYDMQPSDLEWRFWSRPNPCELFPCLNSGCCVQDRDTFKCLCPEQYAGSVCGEKVDCASNPCKNAASCFMISGLFSCSCPSGFTGTLCDQIFP</sequence>
<keyword evidence="3 12" id="KW-0245">EGF-like domain</keyword>
<feature type="disulfide bond" evidence="12">
    <location>
        <begin position="124"/>
        <end position="133"/>
    </location>
</feature>
<dbReference type="PROSITE" id="PS50026">
    <property type="entry name" value="EGF_3"/>
    <property type="match status" value="2"/>
</dbReference>
<keyword evidence="11" id="KW-0325">Glycoprotein</keyword>
<dbReference type="EnsemblMetazoa" id="G22454.1">
    <property type="protein sequence ID" value="G22454.1:cds"/>
    <property type="gene ID" value="G22454"/>
</dbReference>
<dbReference type="AlphaFoldDB" id="A0A8W8K8P7"/>
<evidence type="ECO:0000256" key="4">
    <source>
        <dbReference type="ARBA" id="ARBA00022692"/>
    </source>
</evidence>
<feature type="disulfide bond" evidence="12">
    <location>
        <begin position="161"/>
        <end position="170"/>
    </location>
</feature>
<organism evidence="15 16">
    <name type="scientific">Magallana gigas</name>
    <name type="common">Pacific oyster</name>
    <name type="synonym">Crassostrea gigas</name>
    <dbReference type="NCBI Taxonomy" id="29159"/>
    <lineage>
        <taxon>Eukaryota</taxon>
        <taxon>Metazoa</taxon>
        <taxon>Spiralia</taxon>
        <taxon>Lophotrochozoa</taxon>
        <taxon>Mollusca</taxon>
        <taxon>Bivalvia</taxon>
        <taxon>Autobranchia</taxon>
        <taxon>Pteriomorphia</taxon>
        <taxon>Ostreida</taxon>
        <taxon>Ostreoidea</taxon>
        <taxon>Ostreidae</taxon>
        <taxon>Magallana</taxon>
    </lineage>
</organism>
<keyword evidence="9" id="KW-0472">Membrane</keyword>
<dbReference type="GO" id="GO:0007154">
    <property type="term" value="P:cell communication"/>
    <property type="evidence" value="ECO:0007669"/>
    <property type="project" value="UniProtKB-ARBA"/>
</dbReference>
<feature type="domain" description="EGF-like" evidence="14">
    <location>
        <begin position="98"/>
        <end position="134"/>
    </location>
</feature>
<dbReference type="PROSITE" id="PS01186">
    <property type="entry name" value="EGF_2"/>
    <property type="match status" value="1"/>
</dbReference>
<keyword evidence="10 12" id="KW-1015">Disulfide bond</keyword>
<reference evidence="15" key="1">
    <citation type="submission" date="2022-08" db="UniProtKB">
        <authorList>
            <consortium name="EnsemblMetazoa"/>
        </authorList>
    </citation>
    <scope>IDENTIFICATION</scope>
    <source>
        <strain evidence="15">05x7-T-G4-1.051#20</strain>
    </source>
</reference>
<evidence type="ECO:0000256" key="9">
    <source>
        <dbReference type="ARBA" id="ARBA00023136"/>
    </source>
</evidence>
<dbReference type="SMART" id="SM00179">
    <property type="entry name" value="EGF_CA"/>
    <property type="match status" value="2"/>
</dbReference>
<comment type="caution">
    <text evidence="12">Lacks conserved residue(s) required for the propagation of feature annotation.</text>
</comment>
<evidence type="ECO:0000256" key="6">
    <source>
        <dbReference type="ARBA" id="ARBA00022737"/>
    </source>
</evidence>
<evidence type="ECO:0000259" key="14">
    <source>
        <dbReference type="PROSITE" id="PS50026"/>
    </source>
</evidence>
<accession>A0A8W8K8P7</accession>
<keyword evidence="5 13" id="KW-0732">Signal</keyword>